<keyword evidence="3" id="KW-1185">Reference proteome</keyword>
<dbReference type="InterPro" id="IPR010730">
    <property type="entry name" value="HET"/>
</dbReference>
<dbReference type="Pfam" id="PF06985">
    <property type="entry name" value="HET"/>
    <property type="match status" value="1"/>
</dbReference>
<evidence type="ECO:0000313" key="3">
    <source>
        <dbReference type="Proteomes" id="UP000481288"/>
    </source>
</evidence>
<accession>A0A7D8UU21</accession>
<dbReference type="PANTHER" id="PTHR33112:SF8">
    <property type="entry name" value="HETEROKARYON INCOMPATIBILITY DOMAIN-CONTAINING PROTEIN"/>
    <property type="match status" value="1"/>
</dbReference>
<sequence>MTSSDAAVEYTRSEQQLPKWVVATAENTKVSTLCDRCERLLKRVLTKRRLRRLPYYWIPKLIRQIGEVTEAFPWYRFESGYATDIDCDFCIMLNNYDYTIDAEKRGPTICIPELVVSKGDFIQLLFDSPDCTFSIMLQSDKVLDRASVFTQEAFQASATTSSESHNAIDYPGAGASRVDWQLIEAWLTDCRMLHGCKVAKSYALPTRLVCLGLDGSLIRVQKTTALASDTKYCTLSHCWGNFPITKLEEANLEVFQMALTVQDLPRTFRDAIAIASRLKYMYLWIDSLCIIQDSVEDWRKESSLMSEVYSNSDLNIAAAGAANGRDGCLPALYDARHCRVRPDPKRSEIYLVFDSESWSEDIEGSPLLQRGWIFQERFLAPRTLYFGGSQLYWECCKHIVAESHPVMEHKLSILDHCFTLPTLSLQSIKALGKADRFEQWSKIVRAYSKCKLTKPEDKLVALSGVARTIQQETGDEYVAGLWRSALRRGMLWRYDLTPVPKALEYRAPSWSWAAIDSEYPLKWEEALDFFVSILNVSVVALYGDPYGQIKHASVRLRCGPLRRGKFQDQEISTVGHDFNTMARTLSYFDHEVTAEHKGQEFPLLIFGPQRDRPEAHQGLILKATGRQPGEYLRIGYFVTEWFRGVSRRRQKFDENFIWGDKSTVPEEGSYEDILEPDENGLEQYVIILV</sequence>
<gene>
    <name evidence="2" type="ORF">LCER1_G003518</name>
</gene>
<dbReference type="EMBL" id="QGMG01000254">
    <property type="protein sequence ID" value="TVY55317.1"/>
    <property type="molecule type" value="Genomic_DNA"/>
</dbReference>
<name>A0A7D8UU21_9HELO</name>
<organism evidence="2 3">
    <name type="scientific">Lachnellula cervina</name>
    <dbReference type="NCBI Taxonomy" id="1316786"/>
    <lineage>
        <taxon>Eukaryota</taxon>
        <taxon>Fungi</taxon>
        <taxon>Dikarya</taxon>
        <taxon>Ascomycota</taxon>
        <taxon>Pezizomycotina</taxon>
        <taxon>Leotiomycetes</taxon>
        <taxon>Helotiales</taxon>
        <taxon>Lachnaceae</taxon>
        <taxon>Lachnellula</taxon>
    </lineage>
</organism>
<reference evidence="2 3" key="1">
    <citation type="submission" date="2018-05" db="EMBL/GenBank/DDBJ databases">
        <title>Whole genome sequencing for identification of molecular markers to develop diagnostic detection tools for the regulated plant pathogen Lachnellula willkommii.</title>
        <authorList>
            <person name="Giroux E."/>
            <person name="Bilodeau G."/>
        </authorList>
    </citation>
    <scope>NUCLEOTIDE SEQUENCE [LARGE SCALE GENOMIC DNA]</scope>
    <source>
        <strain evidence="2 3">CBS 625.97</strain>
    </source>
</reference>
<evidence type="ECO:0000259" key="1">
    <source>
        <dbReference type="Pfam" id="PF06985"/>
    </source>
</evidence>
<evidence type="ECO:0000313" key="2">
    <source>
        <dbReference type="EMBL" id="TVY55317.1"/>
    </source>
</evidence>
<feature type="domain" description="Heterokaryon incompatibility" evidence="1">
    <location>
        <begin position="232"/>
        <end position="376"/>
    </location>
</feature>
<protein>
    <recommendedName>
        <fullName evidence="1">Heterokaryon incompatibility domain-containing protein</fullName>
    </recommendedName>
</protein>
<dbReference type="AlphaFoldDB" id="A0A7D8UU21"/>
<dbReference type="OrthoDB" id="5125733at2759"/>
<proteinExistence type="predicted"/>
<dbReference type="Proteomes" id="UP000481288">
    <property type="component" value="Unassembled WGS sequence"/>
</dbReference>
<comment type="caution">
    <text evidence="2">The sequence shown here is derived from an EMBL/GenBank/DDBJ whole genome shotgun (WGS) entry which is preliminary data.</text>
</comment>
<dbReference type="PANTHER" id="PTHR33112">
    <property type="entry name" value="DOMAIN PROTEIN, PUTATIVE-RELATED"/>
    <property type="match status" value="1"/>
</dbReference>